<feature type="transmembrane region" description="Helical" evidence="1">
    <location>
        <begin position="155"/>
        <end position="179"/>
    </location>
</feature>
<reference evidence="2 3" key="1">
    <citation type="submission" date="2020-03" db="EMBL/GenBank/DDBJ databases">
        <title>Leucobacter sp. nov., isolated from beetles.</title>
        <authorList>
            <person name="Hyun D.-W."/>
            <person name="Bae J.-W."/>
        </authorList>
    </citation>
    <scope>NUCLEOTIDE SEQUENCE [LARGE SCALE GENOMIC DNA]</scope>
    <source>
        <strain evidence="2 3">HDW9A</strain>
    </source>
</reference>
<accession>A0ABX6JUC0</accession>
<name>A0ABX6JUC0_9MICO</name>
<proteinExistence type="predicted"/>
<evidence type="ECO:0000313" key="3">
    <source>
        <dbReference type="Proteomes" id="UP000503441"/>
    </source>
</evidence>
<feature type="transmembrane region" description="Helical" evidence="1">
    <location>
        <begin position="71"/>
        <end position="93"/>
    </location>
</feature>
<keyword evidence="1" id="KW-1133">Transmembrane helix</keyword>
<keyword evidence="1" id="KW-0812">Transmembrane</keyword>
<sequence length="181" mass="20499">MFTEFLRDQAFAIAWLGLMAAGWFGWSQESPKPNLRGWLGTGSVVGFLTATAFGILVWRNWATSTALEGRYWIFGLIVLIEAVLIGGGCIILARRKQKRWYGWWIGLCVALHFIPLAWVFEDWSYLALTLVQVAGLTLMLPTLKRGDYPTSRWACPWIALTFLAFALISATIFLIRYGYPL</sequence>
<feature type="transmembrane region" description="Helical" evidence="1">
    <location>
        <begin position="38"/>
        <end position="59"/>
    </location>
</feature>
<feature type="transmembrane region" description="Helical" evidence="1">
    <location>
        <begin position="6"/>
        <end position="26"/>
    </location>
</feature>
<protein>
    <submittedName>
        <fullName evidence="2">Uncharacterized protein</fullName>
    </submittedName>
</protein>
<evidence type="ECO:0000313" key="2">
    <source>
        <dbReference type="EMBL" id="QIM17581.1"/>
    </source>
</evidence>
<dbReference type="Proteomes" id="UP000503441">
    <property type="component" value="Chromosome"/>
</dbReference>
<gene>
    <name evidence="2" type="ORF">G7066_00615</name>
</gene>
<organism evidence="2 3">
    <name type="scientific">Leucobacter coleopterorum</name>
    <dbReference type="NCBI Taxonomy" id="2714933"/>
    <lineage>
        <taxon>Bacteria</taxon>
        <taxon>Bacillati</taxon>
        <taxon>Actinomycetota</taxon>
        <taxon>Actinomycetes</taxon>
        <taxon>Micrococcales</taxon>
        <taxon>Microbacteriaceae</taxon>
        <taxon>Leucobacter</taxon>
    </lineage>
</organism>
<keyword evidence="1" id="KW-0472">Membrane</keyword>
<dbReference type="EMBL" id="CP049933">
    <property type="protein sequence ID" value="QIM17581.1"/>
    <property type="molecule type" value="Genomic_DNA"/>
</dbReference>
<keyword evidence="3" id="KW-1185">Reference proteome</keyword>
<evidence type="ECO:0000256" key="1">
    <source>
        <dbReference type="SAM" id="Phobius"/>
    </source>
</evidence>
<dbReference type="RefSeq" id="WP_166328256.1">
    <property type="nucleotide sequence ID" value="NZ_CP049933.1"/>
</dbReference>
<feature type="transmembrane region" description="Helical" evidence="1">
    <location>
        <begin position="125"/>
        <end position="143"/>
    </location>
</feature>
<feature type="transmembrane region" description="Helical" evidence="1">
    <location>
        <begin position="100"/>
        <end position="119"/>
    </location>
</feature>